<keyword evidence="3 8" id="KW-0819">tRNA processing</keyword>
<evidence type="ECO:0000313" key="11">
    <source>
        <dbReference type="Proteomes" id="UP000005707"/>
    </source>
</evidence>
<dbReference type="GO" id="GO:0052717">
    <property type="term" value="F:tRNA-specific adenosine-34 deaminase activity"/>
    <property type="evidence" value="ECO:0007669"/>
    <property type="project" value="UniProtKB-UniRule"/>
</dbReference>
<organism evidence="10 11">
    <name type="scientific">Haloplasma contractile SSD-17B</name>
    <dbReference type="NCBI Taxonomy" id="1033810"/>
    <lineage>
        <taxon>Bacteria</taxon>
        <taxon>Bacillati</taxon>
        <taxon>Mycoplasmatota</taxon>
        <taxon>Mollicutes</taxon>
        <taxon>Haloplasmatales</taxon>
        <taxon>Haloplasmataceae</taxon>
        <taxon>Haloplasma</taxon>
    </lineage>
</organism>
<dbReference type="Gene3D" id="3.40.140.10">
    <property type="entry name" value="Cytidine Deaminase, domain 2"/>
    <property type="match status" value="1"/>
</dbReference>
<protein>
    <recommendedName>
        <fullName evidence="8">tRNA-specific adenosine deaminase</fullName>
        <ecNumber evidence="8">3.5.4.33</ecNumber>
    </recommendedName>
</protein>
<dbReference type="Proteomes" id="UP000005707">
    <property type="component" value="Unassembled WGS sequence"/>
</dbReference>
<keyword evidence="5 8" id="KW-0378">Hydrolase</keyword>
<evidence type="ECO:0000256" key="5">
    <source>
        <dbReference type="ARBA" id="ARBA00022801"/>
    </source>
</evidence>
<dbReference type="InterPro" id="IPR016192">
    <property type="entry name" value="APOBEC/CMP_deaminase_Zn-bd"/>
</dbReference>
<dbReference type="AlphaFoldDB" id="F7PWM9"/>
<reference evidence="10 11" key="2">
    <citation type="journal article" date="2013" name="PLoS ONE">
        <title>INDIGO - INtegrated Data Warehouse of MIcrobial GenOmes with Examples from the Red Sea Extremophiles.</title>
        <authorList>
            <person name="Alam I."/>
            <person name="Antunes A."/>
            <person name="Kamau A.A."/>
            <person name="Ba Alawi W."/>
            <person name="Kalkatawi M."/>
            <person name="Stingl U."/>
            <person name="Bajic V.B."/>
        </authorList>
    </citation>
    <scope>NUCLEOTIDE SEQUENCE [LARGE SCALE GENOMIC DNA]</scope>
    <source>
        <strain evidence="10 11">SSD-17B</strain>
    </source>
</reference>
<evidence type="ECO:0000256" key="6">
    <source>
        <dbReference type="ARBA" id="ARBA00022833"/>
    </source>
</evidence>
<evidence type="ECO:0000256" key="8">
    <source>
        <dbReference type="HAMAP-Rule" id="MF_00972"/>
    </source>
</evidence>
<dbReference type="EC" id="3.5.4.33" evidence="8"/>
<dbReference type="STRING" id="1033810.HLPCO_001592"/>
<reference evidence="10 11" key="1">
    <citation type="journal article" date="2011" name="J. Bacteriol.">
        <title>Genome sequence of Haloplasma contractile, an unusual contractile bacterium from a deep-sea anoxic brine lake.</title>
        <authorList>
            <person name="Antunes A."/>
            <person name="Alam I."/>
            <person name="El Dorry H."/>
            <person name="Siam R."/>
            <person name="Robertson A."/>
            <person name="Bajic V.B."/>
            <person name="Stingl U."/>
        </authorList>
    </citation>
    <scope>NUCLEOTIDE SEQUENCE [LARGE SCALE GENOMIC DNA]</scope>
    <source>
        <strain evidence="10 11">SSD-17B</strain>
    </source>
</reference>
<dbReference type="EMBL" id="AFNU02000004">
    <property type="protein sequence ID" value="ERJ12601.1"/>
    <property type="molecule type" value="Genomic_DNA"/>
</dbReference>
<evidence type="ECO:0000256" key="2">
    <source>
        <dbReference type="ARBA" id="ARBA00011738"/>
    </source>
</evidence>
<dbReference type="InterPro" id="IPR002125">
    <property type="entry name" value="CMP_dCMP_dom"/>
</dbReference>
<feature type="binding site" evidence="8">
    <location>
        <position position="95"/>
    </location>
    <ligand>
        <name>Zn(2+)</name>
        <dbReference type="ChEBI" id="CHEBI:29105"/>
        <note>catalytic</note>
    </ligand>
</feature>
<comment type="function">
    <text evidence="8">Catalyzes the deamination of adenosine to inosine at the wobble position 34 of tRNA(Arg2).</text>
</comment>
<evidence type="ECO:0000256" key="7">
    <source>
        <dbReference type="ARBA" id="ARBA00048045"/>
    </source>
</evidence>
<comment type="caution">
    <text evidence="10">The sequence shown here is derived from an EMBL/GenBank/DDBJ whole genome shotgun (WGS) entry which is preliminary data.</text>
</comment>
<dbReference type="InterPro" id="IPR028883">
    <property type="entry name" value="tRNA_aden_deaminase"/>
</dbReference>
<keyword evidence="11" id="KW-1185">Reference proteome</keyword>
<dbReference type="InterPro" id="IPR016193">
    <property type="entry name" value="Cytidine_deaminase-like"/>
</dbReference>
<comment type="subunit">
    <text evidence="2 8">Homodimer.</text>
</comment>
<feature type="active site" description="Proton donor" evidence="8">
    <location>
        <position position="67"/>
    </location>
</feature>
<evidence type="ECO:0000256" key="1">
    <source>
        <dbReference type="ARBA" id="ARBA00010669"/>
    </source>
</evidence>
<accession>F7PWM9</accession>
<dbReference type="HAMAP" id="MF_00972">
    <property type="entry name" value="tRNA_aden_deaminase"/>
    <property type="match status" value="1"/>
</dbReference>
<name>F7PWM9_9MOLU</name>
<dbReference type="OrthoDB" id="9802676at2"/>
<evidence type="ECO:0000256" key="4">
    <source>
        <dbReference type="ARBA" id="ARBA00022723"/>
    </source>
</evidence>
<proteinExistence type="inferred from homology"/>
<dbReference type="PANTHER" id="PTHR11079">
    <property type="entry name" value="CYTOSINE DEAMINASE FAMILY MEMBER"/>
    <property type="match status" value="1"/>
</dbReference>
<dbReference type="InParanoid" id="F7PWM9"/>
<evidence type="ECO:0000256" key="3">
    <source>
        <dbReference type="ARBA" id="ARBA00022694"/>
    </source>
</evidence>
<dbReference type="GO" id="GO:0008270">
    <property type="term" value="F:zinc ion binding"/>
    <property type="evidence" value="ECO:0007669"/>
    <property type="project" value="UniProtKB-UniRule"/>
</dbReference>
<dbReference type="CDD" id="cd01285">
    <property type="entry name" value="nucleoside_deaminase"/>
    <property type="match status" value="1"/>
</dbReference>
<dbReference type="GO" id="GO:0002100">
    <property type="term" value="P:tRNA wobble adenosine to inosine editing"/>
    <property type="evidence" value="ECO:0007669"/>
    <property type="project" value="UniProtKB-UniRule"/>
</dbReference>
<dbReference type="eggNOG" id="COG0590">
    <property type="taxonomic scope" value="Bacteria"/>
</dbReference>
<feature type="binding site" evidence="8">
    <location>
        <position position="98"/>
    </location>
    <ligand>
        <name>Zn(2+)</name>
        <dbReference type="ChEBI" id="CHEBI:29105"/>
        <note>catalytic</note>
    </ligand>
</feature>
<gene>
    <name evidence="8 10" type="primary">tadA</name>
    <name evidence="10" type="ORF">HLPCO_001592</name>
</gene>
<dbReference type="PROSITE" id="PS00903">
    <property type="entry name" value="CYT_DCMP_DEAMINASES_1"/>
    <property type="match status" value="1"/>
</dbReference>
<feature type="binding site" evidence="8">
    <location>
        <position position="65"/>
    </location>
    <ligand>
        <name>Zn(2+)</name>
        <dbReference type="ChEBI" id="CHEBI:29105"/>
        <note>catalytic</note>
    </ligand>
</feature>
<dbReference type="RefSeq" id="WP_008824817.1">
    <property type="nucleotide sequence ID" value="NZ_AFNU02000004.1"/>
</dbReference>
<dbReference type="PROSITE" id="PS51747">
    <property type="entry name" value="CYT_DCMP_DEAMINASES_2"/>
    <property type="match status" value="1"/>
</dbReference>
<evidence type="ECO:0000259" key="9">
    <source>
        <dbReference type="PROSITE" id="PS51747"/>
    </source>
</evidence>
<dbReference type="InterPro" id="IPR058535">
    <property type="entry name" value="MafB19-deam"/>
</dbReference>
<comment type="cofactor">
    <cofactor evidence="8">
        <name>Zn(2+)</name>
        <dbReference type="ChEBI" id="CHEBI:29105"/>
    </cofactor>
    <text evidence="8">Binds 1 zinc ion per subunit.</text>
</comment>
<feature type="domain" description="CMP/dCMP-type deaminase" evidence="9">
    <location>
        <begin position="14"/>
        <end position="123"/>
    </location>
</feature>
<dbReference type="PANTHER" id="PTHR11079:SF202">
    <property type="entry name" value="TRNA-SPECIFIC ADENOSINE DEAMINASE"/>
    <property type="match status" value="1"/>
</dbReference>
<evidence type="ECO:0000313" key="10">
    <source>
        <dbReference type="EMBL" id="ERJ12601.1"/>
    </source>
</evidence>
<comment type="catalytic activity">
    <reaction evidence="7 8">
        <text>adenosine(34) in tRNA + H2O + H(+) = inosine(34) in tRNA + NH4(+)</text>
        <dbReference type="Rhea" id="RHEA:43168"/>
        <dbReference type="Rhea" id="RHEA-COMP:10373"/>
        <dbReference type="Rhea" id="RHEA-COMP:10374"/>
        <dbReference type="ChEBI" id="CHEBI:15377"/>
        <dbReference type="ChEBI" id="CHEBI:15378"/>
        <dbReference type="ChEBI" id="CHEBI:28938"/>
        <dbReference type="ChEBI" id="CHEBI:74411"/>
        <dbReference type="ChEBI" id="CHEBI:82852"/>
        <dbReference type="EC" id="3.5.4.33"/>
    </reaction>
</comment>
<comment type="similarity">
    <text evidence="1">Belongs to the cytidine and deoxycytidylate deaminase family. ADAT2 subfamily.</text>
</comment>
<dbReference type="SUPFAM" id="SSF53927">
    <property type="entry name" value="Cytidine deaminase-like"/>
    <property type="match status" value="1"/>
</dbReference>
<sequence length="172" mass="19444">MKKVIVVSNSIDSKDPIYYMKEAIKEAHKAEEILEVPIGAVIVKNGTIIARAHNLRETTNHSTHHAEILAINKACDILGTWRLEDCNLYVTLEPCPMCAGALILSRVNKVYFGAYDLKGGAVNSVTNLLDVDEFNHRVKYEGGIMKDECGQLLSRFFQEIRKRKKNKRVEKN</sequence>
<dbReference type="FunCoup" id="F7PWM9">
    <property type="interactions" value="254"/>
</dbReference>
<keyword evidence="4 8" id="KW-0479">Metal-binding</keyword>
<keyword evidence="6 8" id="KW-0862">Zinc</keyword>
<dbReference type="FunFam" id="3.40.140.10:FF:000005">
    <property type="entry name" value="tRNA-specific adenosine deaminase"/>
    <property type="match status" value="1"/>
</dbReference>
<dbReference type="NCBIfam" id="NF008113">
    <property type="entry name" value="PRK10860.1"/>
    <property type="match status" value="1"/>
</dbReference>
<dbReference type="Pfam" id="PF14437">
    <property type="entry name" value="MafB19-deam"/>
    <property type="match status" value="1"/>
</dbReference>